<dbReference type="InterPro" id="IPR019080">
    <property type="entry name" value="YqaJ_viral_recombinase"/>
</dbReference>
<dbReference type="Proteomes" id="UP000027336">
    <property type="component" value="Unassembled WGS sequence"/>
</dbReference>
<evidence type="ECO:0000313" key="3">
    <source>
        <dbReference type="EMBL" id="KEC57019.1"/>
    </source>
</evidence>
<evidence type="ECO:0000313" key="4">
    <source>
        <dbReference type="Proteomes" id="UP000027336"/>
    </source>
</evidence>
<dbReference type="AlphaFoldDB" id="E6YME6"/>
<protein>
    <submittedName>
        <fullName evidence="2">Phage-related exonuclease</fullName>
        <ecNumber evidence="2">3.1.11.3</ecNumber>
    </submittedName>
</protein>
<evidence type="ECO:0000313" key="2">
    <source>
        <dbReference type="EMBL" id="CBI78048.1"/>
    </source>
</evidence>
<dbReference type="HOGENOM" id="CLU_065649_2_1_5"/>
<keyword evidence="2" id="KW-0540">Nuclease</keyword>
<accession>E6YME6</accession>
<dbReference type="RefSeq" id="WP_035006113.1">
    <property type="nucleotide sequence ID" value="NZ_KL407337.1"/>
</dbReference>
<keyword evidence="4" id="KW-1185">Reference proteome</keyword>
<dbReference type="Gene3D" id="3.90.320.10">
    <property type="match status" value="1"/>
</dbReference>
<dbReference type="EC" id="3.1.11.3" evidence="2"/>
<dbReference type="InterPro" id="IPR017482">
    <property type="entry name" value="Lambda-type_endonuclease"/>
</dbReference>
<dbReference type="EMBL" id="AHPK01000002">
    <property type="protein sequence ID" value="KEC57019.1"/>
    <property type="molecule type" value="Genomic_DNA"/>
</dbReference>
<dbReference type="SUPFAM" id="SSF52980">
    <property type="entry name" value="Restriction endonuclease-like"/>
    <property type="match status" value="1"/>
</dbReference>
<dbReference type="InterPro" id="IPR011335">
    <property type="entry name" value="Restrct_endonuc-II-like"/>
</dbReference>
<dbReference type="GO" id="GO:0051908">
    <property type="term" value="F:double-stranded DNA 5'-3' DNA exonuclease activity"/>
    <property type="evidence" value="ECO:0007669"/>
    <property type="project" value="UniProtKB-EC"/>
</dbReference>
<feature type="domain" description="YqaJ viral recombinase" evidence="1">
    <location>
        <begin position="7"/>
        <end position="149"/>
    </location>
</feature>
<dbReference type="OrthoDB" id="1245848at2"/>
<dbReference type="PANTHER" id="PTHR46609:SF6">
    <property type="entry name" value="EXONUCLEASE, PHAGE-TYPE_RECB, C-TERMINAL DOMAIN-CONTAINING PROTEIN-RELATED"/>
    <property type="match status" value="1"/>
</dbReference>
<name>E6YME6_9HYPH</name>
<dbReference type="PATRIC" id="fig|685782.3.peg.458"/>
<dbReference type="InterPro" id="IPR051703">
    <property type="entry name" value="NF-kappa-B_Signaling_Reg"/>
</dbReference>
<keyword evidence="2" id="KW-0378">Hydrolase</keyword>
<dbReference type="NCBIfam" id="TIGR03033">
    <property type="entry name" value="phage_rel_nuc"/>
    <property type="match status" value="1"/>
</dbReference>
<proteinExistence type="predicted"/>
<reference evidence="3 4" key="2">
    <citation type="submission" date="2012-04" db="EMBL/GenBank/DDBJ databases">
        <title>The Genome Sequence of Bartonella rochalimae BMGH.</title>
        <authorList>
            <consortium name="The Broad Institute Genome Sequencing Platform"/>
            <consortium name="The Broad Institute Genome Sequencing Center for Infectious Disease"/>
            <person name="Feldgarden M."/>
            <person name="Kirby J."/>
            <person name="Kosoy M."/>
            <person name="Birtles R."/>
            <person name="Probert W.S."/>
            <person name="Chiaraviglio L."/>
            <person name="Walker B."/>
            <person name="Young S.K."/>
            <person name="Zeng Q."/>
            <person name="Gargeya S."/>
            <person name="Fitzgerald M."/>
            <person name="Haas B."/>
            <person name="Abouelleil A."/>
            <person name="Alvarado L."/>
            <person name="Arachchi H.M."/>
            <person name="Berlin A.M."/>
            <person name="Chapman S.B."/>
            <person name="Goldberg J."/>
            <person name="Griggs A."/>
            <person name="Gujja S."/>
            <person name="Hansen M."/>
            <person name="Howarth C."/>
            <person name="Imamovic A."/>
            <person name="Larimer J."/>
            <person name="McCowen C."/>
            <person name="Montmayeur A."/>
            <person name="Murphy C."/>
            <person name="Neiman D."/>
            <person name="Pearson M."/>
            <person name="Priest M."/>
            <person name="Roberts A."/>
            <person name="Saif S."/>
            <person name="Shea T."/>
            <person name="Sisk P."/>
            <person name="Sykes S."/>
            <person name="Wortman J."/>
            <person name="Nusbaum C."/>
            <person name="Birren B."/>
        </authorList>
    </citation>
    <scope>NUCLEOTIDE SEQUENCE [LARGE SCALE GENOMIC DNA]</scope>
    <source>
        <strain evidence="3 4">ATCC BAA-1498</strain>
    </source>
</reference>
<evidence type="ECO:0000259" key="1">
    <source>
        <dbReference type="Pfam" id="PF09588"/>
    </source>
</evidence>
<dbReference type="EMBL" id="FN645459">
    <property type="protein sequence ID" value="CBI78048.1"/>
    <property type="molecule type" value="Genomic_DNA"/>
</dbReference>
<reference evidence="2" key="1">
    <citation type="journal article" date="2011" name="PLoS Genet.">
        <title>Parallel evolution of a type IV secretion system in radiating lineages of the host-restricted bacterial pathogen Bartonella.</title>
        <authorList>
            <person name="Engel P."/>
            <person name="Salzburger W."/>
            <person name="Liesch M."/>
            <person name="Chang C.C."/>
            <person name="Maruyama S."/>
            <person name="Lanz C."/>
            <person name="Calteau A."/>
            <person name="Lajus A."/>
            <person name="Medigue C."/>
            <person name="Schuster S.C."/>
            <person name="Dehio C."/>
        </authorList>
    </citation>
    <scope>NUCLEOTIDE SEQUENCE</scope>
    <source>
        <strain evidence="2">ATCC BAA-1498</strain>
    </source>
</reference>
<organism evidence="2">
    <name type="scientific">Bartonella rochalimae ATCC BAA-1498</name>
    <dbReference type="NCBI Taxonomy" id="685782"/>
    <lineage>
        <taxon>Bacteria</taxon>
        <taxon>Pseudomonadati</taxon>
        <taxon>Pseudomonadota</taxon>
        <taxon>Alphaproteobacteria</taxon>
        <taxon>Hyphomicrobiales</taxon>
        <taxon>Bartonellaceae</taxon>
        <taxon>Bartonella</taxon>
    </lineage>
</organism>
<sequence length="207" mass="23684">MEQRTAEWFQARLGKVTASNVYNILSRTARNLPTSKYEEYKIKLMTECLVGEISHSYTTSAIQRGIEHEGDALKEYSFVYDREVTPCGFIPHPTIEMAGASPDGLIGENGLIEIKCPQSVNHLRFWMTEKIKPEYLAQMQFQMACTGRQWCDFVSYDPGFSGQSAHLRLKVQRIHRNDEQIESINQAVETFLEEIEQDIKKITAQAA</sequence>
<dbReference type="Pfam" id="PF09588">
    <property type="entry name" value="YqaJ"/>
    <property type="match status" value="1"/>
</dbReference>
<gene>
    <name evidence="2" type="primary">exo</name>
    <name evidence="2" type="ORF">BARRO_50397</name>
    <name evidence="3" type="ORF">O99_00441</name>
</gene>
<dbReference type="InterPro" id="IPR011604">
    <property type="entry name" value="PDDEXK-like_dom_sf"/>
</dbReference>
<keyword evidence="2" id="KW-0269">Exonuclease</keyword>
<dbReference type="PANTHER" id="PTHR46609">
    <property type="entry name" value="EXONUCLEASE, PHAGE-TYPE/RECB, C-TERMINAL DOMAIN-CONTAINING PROTEIN"/>
    <property type="match status" value="1"/>
</dbReference>
<dbReference type="CDD" id="cd22343">
    <property type="entry name" value="PDDEXK_lambda_exonuclease-like"/>
    <property type="match status" value="1"/>
</dbReference>
<dbReference type="eggNOG" id="ENOG50336AX">
    <property type="taxonomic scope" value="Bacteria"/>
</dbReference>